<feature type="region of interest" description="Disordered" evidence="8">
    <location>
        <begin position="166"/>
        <end position="186"/>
    </location>
</feature>
<keyword evidence="2" id="KW-0378">Hydrolase</keyword>
<dbReference type="GO" id="GO:0004331">
    <property type="term" value="F:fructose-2,6-bisphosphate 2-phosphatase activity"/>
    <property type="evidence" value="ECO:0007669"/>
    <property type="project" value="UniProtKB-EC"/>
</dbReference>
<protein>
    <recommendedName>
        <fullName evidence="4">Fructose-2,6-bisphosphatase TIGAR</fullName>
    </recommendedName>
    <alternativeName>
        <fullName evidence="5">TP53-induced glycolysis and apoptosis regulator</fullName>
    </alternativeName>
</protein>
<dbReference type="SUPFAM" id="SSF53254">
    <property type="entry name" value="Phosphoglycerate mutase-like"/>
    <property type="match status" value="1"/>
</dbReference>
<proteinExistence type="inferred from homology"/>
<comment type="similarity">
    <text evidence="3">Belongs to the phosphoglycerate mutase family.</text>
</comment>
<feature type="binding site" evidence="7">
    <location>
        <position position="78"/>
    </location>
    <ligand>
        <name>substrate</name>
    </ligand>
</feature>
<comment type="catalytic activity">
    <reaction evidence="1">
        <text>beta-D-fructose 2,6-bisphosphate + H2O = beta-D-fructose 6-phosphate + phosphate</text>
        <dbReference type="Rhea" id="RHEA:17289"/>
        <dbReference type="ChEBI" id="CHEBI:15377"/>
        <dbReference type="ChEBI" id="CHEBI:43474"/>
        <dbReference type="ChEBI" id="CHEBI:57634"/>
        <dbReference type="ChEBI" id="CHEBI:58579"/>
        <dbReference type="EC" id="3.1.3.46"/>
    </reaction>
</comment>
<evidence type="ECO:0000313" key="9">
    <source>
        <dbReference type="EMBL" id="CEK70743.1"/>
    </source>
</evidence>
<feature type="active site" description="Tele-phosphohistidine intermediate" evidence="6">
    <location>
        <position position="29"/>
    </location>
</feature>
<dbReference type="GO" id="GO:0043456">
    <property type="term" value="P:regulation of pentose-phosphate shunt"/>
    <property type="evidence" value="ECO:0007669"/>
    <property type="project" value="TreeGrafter"/>
</dbReference>
<dbReference type="CDD" id="cd07067">
    <property type="entry name" value="HP_PGM_like"/>
    <property type="match status" value="1"/>
</dbReference>
<reference evidence="9" key="1">
    <citation type="submission" date="2014-12" db="EMBL/GenBank/DDBJ databases">
        <title>Insight into the proteome of Arion vulgaris.</title>
        <authorList>
            <person name="Aradska J."/>
            <person name="Bulat T."/>
            <person name="Smidak R."/>
            <person name="Sarate P."/>
            <person name="Gangsoo J."/>
            <person name="Sialana F."/>
            <person name="Bilban M."/>
            <person name="Lubec G."/>
        </authorList>
    </citation>
    <scope>NUCLEOTIDE SEQUENCE</scope>
    <source>
        <tissue evidence="9">Skin</tissue>
    </source>
</reference>
<feature type="non-terminal residue" evidence="9">
    <location>
        <position position="234"/>
    </location>
</feature>
<feature type="compositionally biased region" description="Basic and acidic residues" evidence="8">
    <location>
        <begin position="210"/>
        <end position="234"/>
    </location>
</feature>
<dbReference type="InterPro" id="IPR001345">
    <property type="entry name" value="PG/BPGM_mutase_AS"/>
</dbReference>
<evidence type="ECO:0000256" key="6">
    <source>
        <dbReference type="PIRSR" id="PIRSR613078-1"/>
    </source>
</evidence>
<feature type="region of interest" description="Disordered" evidence="8">
    <location>
        <begin position="208"/>
        <end position="234"/>
    </location>
</feature>
<gene>
    <name evidence="9" type="primary">ORF75464</name>
</gene>
<dbReference type="InterPro" id="IPR029033">
    <property type="entry name" value="His_PPase_superfam"/>
</dbReference>
<evidence type="ECO:0000256" key="4">
    <source>
        <dbReference type="ARBA" id="ARBA00040907"/>
    </source>
</evidence>
<feature type="binding site" evidence="7">
    <location>
        <begin position="28"/>
        <end position="35"/>
    </location>
    <ligand>
        <name>substrate</name>
    </ligand>
</feature>
<dbReference type="Gene3D" id="3.40.50.1240">
    <property type="entry name" value="Phosphoglycerate mutase-like"/>
    <property type="match status" value="1"/>
</dbReference>
<feature type="active site" description="Proton donor/acceptor" evidence="6">
    <location>
        <position position="105"/>
    </location>
</feature>
<dbReference type="GO" id="GO:0005829">
    <property type="term" value="C:cytosol"/>
    <property type="evidence" value="ECO:0007669"/>
    <property type="project" value="TreeGrafter"/>
</dbReference>
<dbReference type="SMART" id="SM00855">
    <property type="entry name" value="PGAM"/>
    <property type="match status" value="1"/>
</dbReference>
<dbReference type="AlphaFoldDB" id="A0A0B6ZQ88"/>
<dbReference type="InterPro" id="IPR013078">
    <property type="entry name" value="His_Pase_superF_clade-1"/>
</dbReference>
<dbReference type="PANTHER" id="PTHR46517:SF1">
    <property type="entry name" value="FRUCTOSE-2,6-BISPHOSPHATASE TIGAR"/>
    <property type="match status" value="1"/>
</dbReference>
<dbReference type="EMBL" id="HACG01023878">
    <property type="protein sequence ID" value="CEK70743.1"/>
    <property type="molecule type" value="Transcribed_RNA"/>
</dbReference>
<dbReference type="InterPro" id="IPR051695">
    <property type="entry name" value="Phosphoglycerate_Mutase"/>
</dbReference>
<evidence type="ECO:0000256" key="2">
    <source>
        <dbReference type="ARBA" id="ARBA00022801"/>
    </source>
</evidence>
<sequence length="234" mass="26406">MPNSSMHSDFDITLETMIRRKFMITLIRHGETLANRQKIMQGQMDTQLSDLGIQQAQLVANRLEDEKFTHIFSSDLARAAVTAQTILAANKFFTGKLVLDTRLRERGFGDLEGKYVSEYRKAAEAANISMEKYVPEGAETIKQVTDRAIEFLDHLCSLIAEPLIHGNDTSTEEPESNTNHTSQSCTNTVDEQCQSYQKMEAHSSGLLHVDIPDSQRFSEQKTDRCDDSDERPTS</sequence>
<evidence type="ECO:0000256" key="1">
    <source>
        <dbReference type="ARBA" id="ARBA00000464"/>
    </source>
</evidence>
<dbReference type="PANTHER" id="PTHR46517">
    <property type="entry name" value="FRUCTOSE-2,6-BISPHOSPHATASE TIGAR"/>
    <property type="match status" value="1"/>
</dbReference>
<feature type="compositionally biased region" description="Polar residues" evidence="8">
    <location>
        <begin position="176"/>
        <end position="186"/>
    </location>
</feature>
<organism evidence="9">
    <name type="scientific">Arion vulgaris</name>
    <dbReference type="NCBI Taxonomy" id="1028688"/>
    <lineage>
        <taxon>Eukaryota</taxon>
        <taxon>Metazoa</taxon>
        <taxon>Spiralia</taxon>
        <taxon>Lophotrochozoa</taxon>
        <taxon>Mollusca</taxon>
        <taxon>Gastropoda</taxon>
        <taxon>Heterobranchia</taxon>
        <taxon>Euthyneura</taxon>
        <taxon>Panpulmonata</taxon>
        <taxon>Eupulmonata</taxon>
        <taxon>Stylommatophora</taxon>
        <taxon>Helicina</taxon>
        <taxon>Arionoidea</taxon>
        <taxon>Arionidae</taxon>
        <taxon>Arion</taxon>
    </lineage>
</organism>
<name>A0A0B6ZQ88_9EUPU</name>
<accession>A0A0B6ZQ88</accession>
<dbReference type="GO" id="GO:0045820">
    <property type="term" value="P:negative regulation of glycolytic process"/>
    <property type="evidence" value="ECO:0007669"/>
    <property type="project" value="TreeGrafter"/>
</dbReference>
<dbReference type="Pfam" id="PF00300">
    <property type="entry name" value="His_Phos_1"/>
    <property type="match status" value="1"/>
</dbReference>
<evidence type="ECO:0000256" key="5">
    <source>
        <dbReference type="ARBA" id="ARBA00042275"/>
    </source>
</evidence>
<evidence type="ECO:0000256" key="3">
    <source>
        <dbReference type="ARBA" id="ARBA00038362"/>
    </source>
</evidence>
<evidence type="ECO:0000256" key="8">
    <source>
        <dbReference type="SAM" id="MobiDB-lite"/>
    </source>
</evidence>
<dbReference type="PROSITE" id="PS00175">
    <property type="entry name" value="PG_MUTASE"/>
    <property type="match status" value="1"/>
</dbReference>
<evidence type="ECO:0000256" key="7">
    <source>
        <dbReference type="PIRSR" id="PIRSR613078-2"/>
    </source>
</evidence>